<evidence type="ECO:0000256" key="2">
    <source>
        <dbReference type="PROSITE-ProRule" id="PRU00176"/>
    </source>
</evidence>
<dbReference type="STRING" id="5486.A0A367XRZ2"/>
<comment type="caution">
    <text evidence="4">The sequence shown here is derived from an EMBL/GenBank/DDBJ whole genome shotgun (WGS) entry which is preliminary data.</text>
</comment>
<organism evidence="4 5">
    <name type="scientific">Candida viswanathii</name>
    <dbReference type="NCBI Taxonomy" id="5486"/>
    <lineage>
        <taxon>Eukaryota</taxon>
        <taxon>Fungi</taxon>
        <taxon>Dikarya</taxon>
        <taxon>Ascomycota</taxon>
        <taxon>Saccharomycotina</taxon>
        <taxon>Pichiomycetes</taxon>
        <taxon>Debaryomycetaceae</taxon>
        <taxon>Candida/Lodderomyces clade</taxon>
        <taxon>Candida</taxon>
    </lineage>
</organism>
<dbReference type="Pfam" id="PF00076">
    <property type="entry name" value="RRM_1"/>
    <property type="match status" value="1"/>
</dbReference>
<keyword evidence="1 2" id="KW-0694">RNA-binding</keyword>
<dbReference type="PROSITE" id="PS50102">
    <property type="entry name" value="RRM"/>
    <property type="match status" value="1"/>
</dbReference>
<keyword evidence="5" id="KW-1185">Reference proteome</keyword>
<dbReference type="GO" id="GO:0005634">
    <property type="term" value="C:nucleus"/>
    <property type="evidence" value="ECO:0007669"/>
    <property type="project" value="TreeGrafter"/>
</dbReference>
<protein>
    <submittedName>
        <fullName evidence="4">Splicing factor 3B subunit 6-like protein</fullName>
    </submittedName>
</protein>
<dbReference type="InterPro" id="IPR050374">
    <property type="entry name" value="RRT5_SRSF_SR"/>
</dbReference>
<dbReference type="InterPro" id="IPR035979">
    <property type="entry name" value="RBD_domain_sf"/>
</dbReference>
<evidence type="ECO:0000313" key="4">
    <source>
        <dbReference type="EMBL" id="RCK55562.1"/>
    </source>
</evidence>
<dbReference type="InterPro" id="IPR000504">
    <property type="entry name" value="RRM_dom"/>
</dbReference>
<dbReference type="Proteomes" id="UP000253472">
    <property type="component" value="Unassembled WGS sequence"/>
</dbReference>
<dbReference type="GO" id="GO:0003729">
    <property type="term" value="F:mRNA binding"/>
    <property type="evidence" value="ECO:0007669"/>
    <property type="project" value="TreeGrafter"/>
</dbReference>
<evidence type="ECO:0000313" key="5">
    <source>
        <dbReference type="Proteomes" id="UP000253472"/>
    </source>
</evidence>
<dbReference type="PANTHER" id="PTHR23003">
    <property type="entry name" value="RNA RECOGNITION MOTIF RRM DOMAIN CONTAINING PROTEIN"/>
    <property type="match status" value="1"/>
</dbReference>
<gene>
    <name evidence="4" type="ORF">Cantr_04673</name>
</gene>
<dbReference type="SMART" id="SM00360">
    <property type="entry name" value="RRM"/>
    <property type="match status" value="1"/>
</dbReference>
<name>A0A367XRZ2_9ASCO</name>
<dbReference type="SUPFAM" id="SSF54928">
    <property type="entry name" value="RNA-binding domain, RBD"/>
    <property type="match status" value="1"/>
</dbReference>
<dbReference type="InterPro" id="IPR012677">
    <property type="entry name" value="Nucleotide-bd_a/b_plait_sf"/>
</dbReference>
<dbReference type="PANTHER" id="PTHR23003:SF17">
    <property type="entry name" value="RNA-BINDING PROTEIN PIN4"/>
    <property type="match status" value="1"/>
</dbReference>
<reference evidence="4 5" key="1">
    <citation type="submission" date="2018-06" db="EMBL/GenBank/DDBJ databases">
        <title>Whole genome sequencing of Candida tropicalis (genome annotated by CSBL at Korea University).</title>
        <authorList>
            <person name="Ahn J."/>
        </authorList>
    </citation>
    <scope>NUCLEOTIDE SEQUENCE [LARGE SCALE GENOMIC DNA]</scope>
    <source>
        <strain evidence="4 5">ATCC 20962</strain>
    </source>
</reference>
<feature type="domain" description="RRM" evidence="3">
    <location>
        <begin position="7"/>
        <end position="80"/>
    </location>
</feature>
<dbReference type="AlphaFoldDB" id="A0A367XRZ2"/>
<proteinExistence type="predicted"/>
<dbReference type="Gene3D" id="3.30.70.330">
    <property type="match status" value="1"/>
</dbReference>
<accession>A0A367XRZ2</accession>
<dbReference type="EMBL" id="QLNQ01000030">
    <property type="protein sequence ID" value="RCK55562.1"/>
    <property type="molecule type" value="Genomic_DNA"/>
</dbReference>
<evidence type="ECO:0000256" key="1">
    <source>
        <dbReference type="ARBA" id="ARBA00022884"/>
    </source>
</evidence>
<dbReference type="GO" id="GO:0005737">
    <property type="term" value="C:cytoplasm"/>
    <property type="evidence" value="ECO:0007669"/>
    <property type="project" value="TreeGrafter"/>
</dbReference>
<sequence length="90" mass="10153">MSRYEFPIVLVKNYPFGTSNADLFEFFGKYGNIHQIRTNSSVPGTCFIVYKNLINAQKAAQELNGVNFNGRYIITAMYEVDKDAATRGTT</sequence>
<evidence type="ECO:0000259" key="3">
    <source>
        <dbReference type="PROSITE" id="PS50102"/>
    </source>
</evidence>
<dbReference type="OrthoDB" id="275748at2759"/>